<comment type="caution">
    <text evidence="2">The sequence shown here is derived from an EMBL/GenBank/DDBJ whole genome shotgun (WGS) entry which is preliminary data.</text>
</comment>
<sequence>MKKYLITTVIALIATFSINAQEAKIKVEKGDLLEIVKPSSHEFKYINFPKKNFIIKRGGIANDKLVNGEEVVVTKVTKEKDGSTTISIKPTDGSRFYQAIPIVTVDFEKAIKSGEIKVLEI</sequence>
<proteinExistence type="predicted"/>
<dbReference type="EMBL" id="MSCM01000001">
    <property type="protein sequence ID" value="PQJ81405.1"/>
    <property type="molecule type" value="Genomic_DNA"/>
</dbReference>
<keyword evidence="3" id="KW-1185">Reference proteome</keyword>
<evidence type="ECO:0008006" key="4">
    <source>
        <dbReference type="Google" id="ProtNLM"/>
    </source>
</evidence>
<evidence type="ECO:0000313" key="2">
    <source>
        <dbReference type="EMBL" id="PQJ81405.1"/>
    </source>
</evidence>
<dbReference type="AlphaFoldDB" id="A0A2S7WUZ8"/>
<feature type="signal peptide" evidence="1">
    <location>
        <begin position="1"/>
        <end position="20"/>
    </location>
</feature>
<evidence type="ECO:0000313" key="3">
    <source>
        <dbReference type="Proteomes" id="UP000239068"/>
    </source>
</evidence>
<evidence type="ECO:0000256" key="1">
    <source>
        <dbReference type="SAM" id="SignalP"/>
    </source>
</evidence>
<dbReference type="Proteomes" id="UP000239068">
    <property type="component" value="Unassembled WGS sequence"/>
</dbReference>
<organism evidence="2 3">
    <name type="scientific">Polaribacter glomeratus</name>
    <dbReference type="NCBI Taxonomy" id="102"/>
    <lineage>
        <taxon>Bacteria</taxon>
        <taxon>Pseudomonadati</taxon>
        <taxon>Bacteroidota</taxon>
        <taxon>Flavobacteriia</taxon>
        <taxon>Flavobacteriales</taxon>
        <taxon>Flavobacteriaceae</taxon>
    </lineage>
</organism>
<dbReference type="RefSeq" id="WP_105019982.1">
    <property type="nucleotide sequence ID" value="NZ_MSCM01000001.1"/>
</dbReference>
<feature type="chain" id="PRO_5015460639" description="Dihydroorotase" evidence="1">
    <location>
        <begin position="21"/>
        <end position="121"/>
    </location>
</feature>
<accession>A0A2S7WUZ8</accession>
<gene>
    <name evidence="2" type="ORF">BTO16_01900</name>
</gene>
<keyword evidence="1" id="KW-0732">Signal</keyword>
<name>A0A2S7WUZ8_9FLAO</name>
<dbReference type="OrthoDB" id="1446823at2"/>
<reference evidence="2 3" key="1">
    <citation type="submission" date="2016-12" db="EMBL/GenBank/DDBJ databases">
        <title>Trade-off between light-utilization and light-protection in marine flavobacteria.</title>
        <authorList>
            <person name="Kumagai Y."/>
            <person name="Yoshizawa S."/>
            <person name="Kogure K."/>
            <person name="Iwasaki W."/>
        </authorList>
    </citation>
    <scope>NUCLEOTIDE SEQUENCE [LARGE SCALE GENOMIC DNA]</scope>
    <source>
        <strain evidence="2 3">ATCC 43844</strain>
    </source>
</reference>
<protein>
    <recommendedName>
        <fullName evidence="4">Dihydroorotase</fullName>
    </recommendedName>
</protein>